<evidence type="ECO:0000256" key="1">
    <source>
        <dbReference type="SAM" id="Phobius"/>
    </source>
</evidence>
<keyword evidence="1" id="KW-0472">Membrane</keyword>
<accession>A0A1M5FGY0</accession>
<dbReference type="AlphaFoldDB" id="A0A1M5FGY0"/>
<feature type="transmembrane region" description="Helical" evidence="1">
    <location>
        <begin position="45"/>
        <end position="62"/>
    </location>
</feature>
<sequence length="448" mass="50017">MERNLNHDEFDQFLQDNADGLRMHPSDKVWKHIAAELDRKKKRSGGLFVLALLLISGTYIAFELAQTNHHIQLAQQNAPFTPILFQPADLTRTQSNQTVVITNNRTRTQTISKTTQTPSQGIQENASADAPAKLFEDAAGNGLTLPEQTGELSLAEAPVAATGIRPYNTDSLAEQPAVAATITAPVAEAEELPLPESMPSLPKPIHKSRKLSWQVFAAPTVSYRVLSDNKAYQRPLLSPGIPANFSALYSINDVVIHKPDLGLEFGITARYPVSRSVNLRTGFQFNVSRYDIKAFSYVPEVATIALNNGPHVDSVRAISNYRNFAGGIGDWLQNFYFQASIPIGLEWKVASTRKMHWSVASSIQPSYVLGNRSYMITADYKNYARVPWLTRRWNMNTSFESFVSFNSGKTQWQIGPQVRYQVLSSFIKEYPVKENLFDFGMKVGITIK</sequence>
<name>A0A1M5FGY0_9BACT</name>
<dbReference type="Proteomes" id="UP000184368">
    <property type="component" value="Unassembled WGS sequence"/>
</dbReference>
<dbReference type="EMBL" id="FQUO01000014">
    <property type="protein sequence ID" value="SHF90746.1"/>
    <property type="molecule type" value="Genomic_DNA"/>
</dbReference>
<keyword evidence="1" id="KW-1133">Transmembrane helix</keyword>
<dbReference type="OrthoDB" id="630606at2"/>
<evidence type="ECO:0008006" key="4">
    <source>
        <dbReference type="Google" id="ProtNLM"/>
    </source>
</evidence>
<proteinExistence type="predicted"/>
<evidence type="ECO:0000313" key="2">
    <source>
        <dbReference type="EMBL" id="SHF90746.1"/>
    </source>
</evidence>
<protein>
    <recommendedName>
        <fullName evidence="4">Outer membrane protein beta-barrel domain-containing protein</fullName>
    </recommendedName>
</protein>
<keyword evidence="1" id="KW-0812">Transmembrane</keyword>
<reference evidence="2 3" key="1">
    <citation type="submission" date="2016-11" db="EMBL/GenBank/DDBJ databases">
        <authorList>
            <person name="Jaros S."/>
            <person name="Januszkiewicz K."/>
            <person name="Wedrychowicz H."/>
        </authorList>
    </citation>
    <scope>NUCLEOTIDE SEQUENCE [LARGE SCALE GENOMIC DNA]</scope>
    <source>
        <strain evidence="2 3">DSM 26897</strain>
    </source>
</reference>
<dbReference type="RefSeq" id="WP_143157381.1">
    <property type="nucleotide sequence ID" value="NZ_FQUO01000014.1"/>
</dbReference>
<evidence type="ECO:0000313" key="3">
    <source>
        <dbReference type="Proteomes" id="UP000184368"/>
    </source>
</evidence>
<keyword evidence="3" id="KW-1185">Reference proteome</keyword>
<organism evidence="2 3">
    <name type="scientific">Cnuella takakiae</name>
    <dbReference type="NCBI Taxonomy" id="1302690"/>
    <lineage>
        <taxon>Bacteria</taxon>
        <taxon>Pseudomonadati</taxon>
        <taxon>Bacteroidota</taxon>
        <taxon>Chitinophagia</taxon>
        <taxon>Chitinophagales</taxon>
        <taxon>Chitinophagaceae</taxon>
        <taxon>Cnuella</taxon>
    </lineage>
</organism>
<gene>
    <name evidence="2" type="ORF">SAMN05444008_1143</name>
</gene>